<feature type="compositionally biased region" description="Polar residues" evidence="9">
    <location>
        <begin position="459"/>
        <end position="468"/>
    </location>
</feature>
<feature type="compositionally biased region" description="Basic and acidic residues" evidence="9">
    <location>
        <begin position="470"/>
        <end position="480"/>
    </location>
</feature>
<dbReference type="InterPro" id="IPR008672">
    <property type="entry name" value="Mad1"/>
</dbReference>
<feature type="coiled-coil region" evidence="8">
    <location>
        <begin position="575"/>
        <end position="602"/>
    </location>
</feature>
<feature type="coiled-coil region" evidence="8">
    <location>
        <begin position="349"/>
        <end position="410"/>
    </location>
</feature>
<sequence length="719" mass="81993">MARKTFEPSFDFFTGIEAQPPAPSVREPLRETFRTTLRTTQNAPHTVVSSDPANEELRAQLNTLRYELDTAKQEKEMMKLEHAQEIRDTQNRAETDFRKAQQAETANNLTAKKHEALAREMSEDLERRLRQSQEKAQSLQEEYDEVKEDLATSQRQSEHKYNNLQAEHKAQKDSVEDMQSDLAAKVNALQTAQKKLGQKEEEVGQLEAEVLRLKAITGDAETLAVIKRELSDQVAHIKKLEILTREQNTELKQYRKQHKAIEVVEEEKRTLQTKLRMMDDVQRQLGESELRRQILEEERDSWTSYLENSTETHGETQFESPEDLARAFVQERLEKTDLLNRLGEIKPELTVKEANIQVLEDEKAKLQAEIQQLKTSNNNSAPNANEAKARARLERQKALATKEVDFLRAQVKAFDDEDREMQPDTYDAAKSERITELEDLVDQYRKEIDALQKEFNSLEKPTSATTGQKRPLDTAENDERVGELRRKNRQLQDDFDTLQKKIKLIEAEYKAQHSQLKKLKESSRTRVLELKSNPTADAEALKLSTVRTLREANAHLLAQLENNTSPPKSVPFATLSAAHDELEELRFTLASSEKKISRLKQIWSAKSLEFREAVASILGWKLDFMPNGRVKVTSMFKPADDSGENSIIFDGENGTMKVSGGEQSVFAGEIRDQIVYWVEGRKEIPCFLAALTLEFWEKGPGAPCWGGGVGWDGSGGGVD</sequence>
<dbReference type="GeneID" id="54412621"/>
<dbReference type="GO" id="GO:0051315">
    <property type="term" value="P:attachment of mitotic spindle microtubules to kinetochore"/>
    <property type="evidence" value="ECO:0007669"/>
    <property type="project" value="TreeGrafter"/>
</dbReference>
<keyword evidence="7" id="KW-0131">Cell cycle</keyword>
<comment type="subcellular location">
    <subcellularLocation>
        <location evidence="1">Nucleus</location>
    </subcellularLocation>
</comment>
<accession>A0A6A6ATA0</accession>
<protein>
    <recommendedName>
        <fullName evidence="3">Spindle assembly checkpoint component MAD1</fullName>
    </recommendedName>
</protein>
<dbReference type="Proteomes" id="UP000799771">
    <property type="component" value="Unassembled WGS sequence"/>
</dbReference>
<keyword evidence="11" id="KW-1185">Reference proteome</keyword>
<evidence type="ECO:0000256" key="6">
    <source>
        <dbReference type="ARBA" id="ARBA00023242"/>
    </source>
</evidence>
<dbReference type="Gene3D" id="6.10.250.90">
    <property type="match status" value="1"/>
</dbReference>
<evidence type="ECO:0000256" key="8">
    <source>
        <dbReference type="SAM" id="Coils"/>
    </source>
</evidence>
<dbReference type="PANTHER" id="PTHR23168:SF0">
    <property type="entry name" value="MITOTIC SPINDLE ASSEMBLY CHECKPOINT PROTEIN MAD1"/>
    <property type="match status" value="1"/>
</dbReference>
<evidence type="ECO:0000256" key="5">
    <source>
        <dbReference type="ARBA" id="ARBA00022776"/>
    </source>
</evidence>
<evidence type="ECO:0000256" key="4">
    <source>
        <dbReference type="ARBA" id="ARBA00022618"/>
    </source>
</evidence>
<keyword evidence="8" id="KW-0175">Coiled coil</keyword>
<feature type="compositionally biased region" description="Basic and acidic residues" evidence="9">
    <location>
        <begin position="122"/>
        <end position="133"/>
    </location>
</feature>
<dbReference type="EMBL" id="ML977497">
    <property type="protein sequence ID" value="KAF2134890.1"/>
    <property type="molecule type" value="Genomic_DNA"/>
</dbReference>
<evidence type="ECO:0000256" key="9">
    <source>
        <dbReference type="SAM" id="MobiDB-lite"/>
    </source>
</evidence>
<comment type="similarity">
    <text evidence="2">Belongs to the MAD1 family.</text>
</comment>
<evidence type="ECO:0000256" key="1">
    <source>
        <dbReference type="ARBA" id="ARBA00004123"/>
    </source>
</evidence>
<dbReference type="GO" id="GO:0005635">
    <property type="term" value="C:nuclear envelope"/>
    <property type="evidence" value="ECO:0007669"/>
    <property type="project" value="TreeGrafter"/>
</dbReference>
<organism evidence="10 11">
    <name type="scientific">Dothidotthia symphoricarpi CBS 119687</name>
    <dbReference type="NCBI Taxonomy" id="1392245"/>
    <lineage>
        <taxon>Eukaryota</taxon>
        <taxon>Fungi</taxon>
        <taxon>Dikarya</taxon>
        <taxon>Ascomycota</taxon>
        <taxon>Pezizomycotina</taxon>
        <taxon>Dothideomycetes</taxon>
        <taxon>Pleosporomycetidae</taxon>
        <taxon>Pleosporales</taxon>
        <taxon>Dothidotthiaceae</taxon>
        <taxon>Dothidotthia</taxon>
    </lineage>
</organism>
<keyword evidence="6" id="KW-0539">Nucleus</keyword>
<dbReference type="GO" id="GO:0072686">
    <property type="term" value="C:mitotic spindle"/>
    <property type="evidence" value="ECO:0007669"/>
    <property type="project" value="TreeGrafter"/>
</dbReference>
<name>A0A6A6ATA0_9PLEO</name>
<dbReference type="Gene3D" id="1.20.5.170">
    <property type="match status" value="1"/>
</dbReference>
<evidence type="ECO:0000256" key="2">
    <source>
        <dbReference type="ARBA" id="ARBA00008029"/>
    </source>
</evidence>
<proteinExistence type="inferred from homology"/>
<evidence type="ECO:0000313" key="11">
    <source>
        <dbReference type="Proteomes" id="UP000799771"/>
    </source>
</evidence>
<evidence type="ECO:0000256" key="7">
    <source>
        <dbReference type="ARBA" id="ARBA00023306"/>
    </source>
</evidence>
<keyword evidence="5" id="KW-0498">Mitosis</keyword>
<gene>
    <name evidence="10" type="ORF">P153DRAFT_419472</name>
</gene>
<keyword evidence="4" id="KW-0132">Cell division</keyword>
<evidence type="ECO:0000256" key="3">
    <source>
        <dbReference type="ARBA" id="ARBA00022019"/>
    </source>
</evidence>
<dbReference type="GO" id="GO:0007094">
    <property type="term" value="P:mitotic spindle assembly checkpoint signaling"/>
    <property type="evidence" value="ECO:0007669"/>
    <property type="project" value="InterPro"/>
</dbReference>
<feature type="region of interest" description="Disordered" evidence="9">
    <location>
        <begin position="122"/>
        <end position="162"/>
    </location>
</feature>
<dbReference type="Pfam" id="PF05557">
    <property type="entry name" value="MAD"/>
    <property type="match status" value="1"/>
</dbReference>
<dbReference type="Gene3D" id="3.30.457.60">
    <property type="match status" value="1"/>
</dbReference>
<dbReference type="RefSeq" id="XP_033529277.1">
    <property type="nucleotide sequence ID" value="XM_033672189.1"/>
</dbReference>
<dbReference type="GO" id="GO:0051301">
    <property type="term" value="P:cell division"/>
    <property type="evidence" value="ECO:0007669"/>
    <property type="project" value="UniProtKB-KW"/>
</dbReference>
<evidence type="ECO:0000313" key="10">
    <source>
        <dbReference type="EMBL" id="KAF2134890.1"/>
    </source>
</evidence>
<dbReference type="AlphaFoldDB" id="A0A6A6ATA0"/>
<dbReference type="OrthoDB" id="331602at2759"/>
<dbReference type="PANTHER" id="PTHR23168">
    <property type="entry name" value="MITOTIC SPINDLE ASSEMBLY CHECKPOINT PROTEIN MAD1 MITOTIC ARREST DEFICIENT-LIKE PROTEIN 1"/>
    <property type="match status" value="1"/>
</dbReference>
<feature type="region of interest" description="Disordered" evidence="9">
    <location>
        <begin position="455"/>
        <end position="480"/>
    </location>
</feature>
<dbReference type="FunFam" id="3.30.457.60:FF:000006">
    <property type="entry name" value="Spindle assembly checkpoint component MAD1"/>
    <property type="match status" value="1"/>
</dbReference>
<reference evidence="10" key="1">
    <citation type="journal article" date="2020" name="Stud. Mycol.">
        <title>101 Dothideomycetes genomes: a test case for predicting lifestyles and emergence of pathogens.</title>
        <authorList>
            <person name="Haridas S."/>
            <person name="Albert R."/>
            <person name="Binder M."/>
            <person name="Bloem J."/>
            <person name="Labutti K."/>
            <person name="Salamov A."/>
            <person name="Andreopoulos B."/>
            <person name="Baker S."/>
            <person name="Barry K."/>
            <person name="Bills G."/>
            <person name="Bluhm B."/>
            <person name="Cannon C."/>
            <person name="Castanera R."/>
            <person name="Culley D."/>
            <person name="Daum C."/>
            <person name="Ezra D."/>
            <person name="Gonzalez J."/>
            <person name="Henrissat B."/>
            <person name="Kuo A."/>
            <person name="Liang C."/>
            <person name="Lipzen A."/>
            <person name="Lutzoni F."/>
            <person name="Magnuson J."/>
            <person name="Mondo S."/>
            <person name="Nolan M."/>
            <person name="Ohm R."/>
            <person name="Pangilinan J."/>
            <person name="Park H.-J."/>
            <person name="Ramirez L."/>
            <person name="Alfaro M."/>
            <person name="Sun H."/>
            <person name="Tritt A."/>
            <person name="Yoshinaga Y."/>
            <person name="Zwiers L.-H."/>
            <person name="Turgeon B."/>
            <person name="Goodwin S."/>
            <person name="Spatafora J."/>
            <person name="Crous P."/>
            <person name="Grigoriev I."/>
        </authorList>
    </citation>
    <scope>NUCLEOTIDE SEQUENCE</scope>
    <source>
        <strain evidence="10">CBS 119687</strain>
    </source>
</reference>
<feature type="coiled-coil region" evidence="8">
    <location>
        <begin position="54"/>
        <end position="88"/>
    </location>
</feature>
<dbReference type="GO" id="GO:0000776">
    <property type="term" value="C:kinetochore"/>
    <property type="evidence" value="ECO:0007669"/>
    <property type="project" value="TreeGrafter"/>
</dbReference>